<keyword evidence="4" id="KW-1185">Reference proteome</keyword>
<protein>
    <recommendedName>
        <fullName evidence="5">Outer membrane protein beta-barrel domain-containing protein</fullName>
    </recommendedName>
</protein>
<organism evidence="3 4">
    <name type="scientific">Pseudofulvibacter geojedonensis</name>
    <dbReference type="NCBI Taxonomy" id="1123758"/>
    <lineage>
        <taxon>Bacteria</taxon>
        <taxon>Pseudomonadati</taxon>
        <taxon>Bacteroidota</taxon>
        <taxon>Flavobacteriia</taxon>
        <taxon>Flavobacteriales</taxon>
        <taxon>Flavobacteriaceae</taxon>
        <taxon>Pseudofulvibacter</taxon>
    </lineage>
</organism>
<proteinExistence type="predicted"/>
<sequence length="344" mass="39222">MVIITRKLLVLLLLIFSLMAIGQEQVNDSISPIMKEKIDKVIAQEKEAMKEEVEAVNVQLDNKEISLDDAIAKKKEIANKYALRIQRRVELVKAGKEVGSDKNGETKLTLNIGGGNGLFVLTKNGDTIRRKDKRTYSDIVLAFGFNNAIGEGQTLNDLDYKVGGSRFFELGFAWRTRVFKNSNWLRFKYGVSLQYNNLKLKDNKYYVKDGDLTTAETFPHELDKSKIRFTNLVAPIHFEFGPSKKIERDTYFRYSTRKKFKVGLGGYAGIRIGTRQKLKYKVDGDREKDKIKSDFNANDFVYGLSGYVSWGSVGIYTKYDLNPLFASPNIKQHNVSLGLRFDMD</sequence>
<keyword evidence="2" id="KW-0732">Signal</keyword>
<evidence type="ECO:0000256" key="1">
    <source>
        <dbReference type="SAM" id="Coils"/>
    </source>
</evidence>
<evidence type="ECO:0008006" key="5">
    <source>
        <dbReference type="Google" id="ProtNLM"/>
    </source>
</evidence>
<feature type="coiled-coil region" evidence="1">
    <location>
        <begin position="43"/>
        <end position="80"/>
    </location>
</feature>
<evidence type="ECO:0000256" key="2">
    <source>
        <dbReference type="SAM" id="SignalP"/>
    </source>
</evidence>
<keyword evidence="1" id="KW-0175">Coiled coil</keyword>
<gene>
    <name evidence="3" type="ORF">ACFQ1O_05800</name>
</gene>
<evidence type="ECO:0000313" key="4">
    <source>
        <dbReference type="Proteomes" id="UP001596997"/>
    </source>
</evidence>
<evidence type="ECO:0000313" key="3">
    <source>
        <dbReference type="EMBL" id="MFD0963508.1"/>
    </source>
</evidence>
<name>A0ABW3I134_9FLAO</name>
<reference evidence="4" key="1">
    <citation type="journal article" date="2019" name="Int. J. Syst. Evol. Microbiol.">
        <title>The Global Catalogue of Microorganisms (GCM) 10K type strain sequencing project: providing services to taxonomists for standard genome sequencing and annotation.</title>
        <authorList>
            <consortium name="The Broad Institute Genomics Platform"/>
            <consortium name="The Broad Institute Genome Sequencing Center for Infectious Disease"/>
            <person name="Wu L."/>
            <person name="Ma J."/>
        </authorList>
    </citation>
    <scope>NUCLEOTIDE SEQUENCE [LARGE SCALE GENOMIC DNA]</scope>
    <source>
        <strain evidence="4">CCUG 62114</strain>
    </source>
</reference>
<feature type="chain" id="PRO_5045261016" description="Outer membrane protein beta-barrel domain-containing protein" evidence="2">
    <location>
        <begin position="23"/>
        <end position="344"/>
    </location>
</feature>
<dbReference type="Proteomes" id="UP001596997">
    <property type="component" value="Unassembled WGS sequence"/>
</dbReference>
<comment type="caution">
    <text evidence="3">The sequence shown here is derived from an EMBL/GenBank/DDBJ whole genome shotgun (WGS) entry which is preliminary data.</text>
</comment>
<accession>A0ABW3I134</accession>
<dbReference type="EMBL" id="JBHTJM010000006">
    <property type="protein sequence ID" value="MFD0963508.1"/>
    <property type="molecule type" value="Genomic_DNA"/>
</dbReference>
<feature type="signal peptide" evidence="2">
    <location>
        <begin position="1"/>
        <end position="22"/>
    </location>
</feature>